<evidence type="ECO:0000256" key="1">
    <source>
        <dbReference type="ARBA" id="ARBA00001625"/>
    </source>
</evidence>
<dbReference type="PROSITE" id="PS00629">
    <property type="entry name" value="IMP_1"/>
    <property type="match status" value="1"/>
</dbReference>
<feature type="binding site" evidence="4">
    <location>
        <position position="227"/>
    </location>
    <ligand>
        <name>Mg(2+)</name>
        <dbReference type="ChEBI" id="CHEBI:18420"/>
        <label>2</label>
    </ligand>
</feature>
<feature type="binding site" evidence="4">
    <location>
        <position position="89"/>
    </location>
    <ligand>
        <name>Mg(2+)</name>
        <dbReference type="ChEBI" id="CHEBI:18420"/>
        <label>2</label>
    </ligand>
</feature>
<keyword evidence="4" id="KW-1003">Cell membrane</keyword>
<dbReference type="Gene3D" id="3.30.540.10">
    <property type="entry name" value="Fructose-1,6-Bisphosphatase, subunit A, domain 1"/>
    <property type="match status" value="1"/>
</dbReference>
<dbReference type="Proteomes" id="UP000196102">
    <property type="component" value="Unassembled WGS sequence"/>
</dbReference>
<dbReference type="RefSeq" id="WP_303687504.1">
    <property type="nucleotide sequence ID" value="NZ_CAJXYO010000053.1"/>
</dbReference>
<comment type="catalytic activity">
    <reaction evidence="1 4">
        <text>adenosine 3',5'-bisphosphate + H2O = AMP + phosphate</text>
        <dbReference type="Rhea" id="RHEA:10040"/>
        <dbReference type="ChEBI" id="CHEBI:15377"/>
        <dbReference type="ChEBI" id="CHEBI:43474"/>
        <dbReference type="ChEBI" id="CHEBI:58343"/>
        <dbReference type="ChEBI" id="CHEBI:456215"/>
        <dbReference type="EC" id="3.1.3.7"/>
    </reaction>
</comment>
<dbReference type="EC" id="3.1.3.7" evidence="4"/>
<evidence type="ECO:0000256" key="2">
    <source>
        <dbReference type="ARBA" id="ARBA00022723"/>
    </source>
</evidence>
<dbReference type="InterPro" id="IPR000760">
    <property type="entry name" value="Inositol_monophosphatase-like"/>
</dbReference>
<evidence type="ECO:0000256" key="4">
    <source>
        <dbReference type="HAMAP-Rule" id="MF_02095"/>
    </source>
</evidence>
<evidence type="ECO:0000313" key="7">
    <source>
        <dbReference type="Proteomes" id="UP000196102"/>
    </source>
</evidence>
<feature type="binding site" evidence="4">
    <location>
        <position position="86"/>
    </location>
    <ligand>
        <name>Mg(2+)</name>
        <dbReference type="ChEBI" id="CHEBI:18420"/>
        <label>1</label>
    </ligand>
</feature>
<evidence type="ECO:0000256" key="3">
    <source>
        <dbReference type="ARBA" id="ARBA00022842"/>
    </source>
</evidence>
<dbReference type="GO" id="GO:0008441">
    <property type="term" value="F:3'(2'),5'-bisphosphate nucleotidase activity"/>
    <property type="evidence" value="ECO:0007669"/>
    <property type="project" value="UniProtKB-UniRule"/>
</dbReference>
<feature type="binding site" evidence="4">
    <location>
        <position position="66"/>
    </location>
    <ligand>
        <name>substrate</name>
    </ligand>
</feature>
<feature type="binding site" evidence="4">
    <location>
        <begin position="88"/>
        <end position="91"/>
    </location>
    <ligand>
        <name>substrate</name>
    </ligand>
</feature>
<evidence type="ECO:0000256" key="5">
    <source>
        <dbReference type="PIRSR" id="PIRSR600760-2"/>
    </source>
</evidence>
<dbReference type="InterPro" id="IPR006240">
    <property type="entry name" value="CysQ"/>
</dbReference>
<keyword evidence="2 4" id="KW-0479">Metal-binding</keyword>
<protein>
    <recommendedName>
        <fullName evidence="4">3'(2'),5'-bisphosphate nucleotidase CysQ</fullName>
        <ecNumber evidence="4">3.1.3.7</ecNumber>
    </recommendedName>
    <alternativeName>
        <fullName evidence="4">3'(2'),5-bisphosphonucleoside 3'(2')-phosphohydrolase</fullName>
    </alternativeName>
    <alternativeName>
        <fullName evidence="4">3'-phosphoadenosine 5'-phosphate phosphatase</fullName>
        <shortName evidence="4">PAP phosphatase</shortName>
    </alternativeName>
</protein>
<name>A0A1Z8AN64_9FLAO</name>
<dbReference type="PANTHER" id="PTHR43028:SF5">
    <property type="entry name" value="3'(2'),5'-BISPHOSPHATE NUCLEOTIDASE 1"/>
    <property type="match status" value="1"/>
</dbReference>
<feature type="binding site" evidence="5">
    <location>
        <position position="86"/>
    </location>
    <ligand>
        <name>Mg(2+)</name>
        <dbReference type="ChEBI" id="CHEBI:18420"/>
        <label>1</label>
        <note>catalytic</note>
    </ligand>
</feature>
<dbReference type="GO" id="GO:0005886">
    <property type="term" value="C:plasma membrane"/>
    <property type="evidence" value="ECO:0007669"/>
    <property type="project" value="UniProtKB-SubCell"/>
</dbReference>
<comment type="subcellular location">
    <subcellularLocation>
        <location evidence="4">Cell membrane</location>
        <topology evidence="4">Peripheral membrane protein</topology>
        <orientation evidence="4">Cytoplasmic side</orientation>
    </subcellularLocation>
</comment>
<feature type="binding site" evidence="4">
    <location>
        <position position="66"/>
    </location>
    <ligand>
        <name>Mg(2+)</name>
        <dbReference type="ChEBI" id="CHEBI:18420"/>
        <label>1</label>
    </ligand>
</feature>
<evidence type="ECO:0000313" key="6">
    <source>
        <dbReference type="EMBL" id="OUS11747.1"/>
    </source>
</evidence>
<dbReference type="CDD" id="cd01638">
    <property type="entry name" value="CysQ"/>
    <property type="match status" value="1"/>
</dbReference>
<gene>
    <name evidence="4" type="primary">cysQ</name>
    <name evidence="6" type="ORF">A9Q93_11070</name>
</gene>
<dbReference type="GO" id="GO:0050427">
    <property type="term" value="P:3'-phosphoadenosine 5'-phosphosulfate metabolic process"/>
    <property type="evidence" value="ECO:0007669"/>
    <property type="project" value="TreeGrafter"/>
</dbReference>
<comment type="function">
    <text evidence="4">Converts adenosine-3',5'-bisphosphate (PAP) to AMP.</text>
</comment>
<feature type="binding site" evidence="5">
    <location>
        <position position="89"/>
    </location>
    <ligand>
        <name>Mg(2+)</name>
        <dbReference type="ChEBI" id="CHEBI:18420"/>
        <label>1</label>
        <note>catalytic</note>
    </ligand>
</feature>
<sequence>MVHQDLLYHSINAAIAAGDAILEVYHQDEIETESKADESPLTKADLASNAILIEQLELTGIPIISEEIKNVPFKKRKNWEECWIIDPLDGTKEFINKNGEFTVNIALLSDGKLQLGIIYVPVTGDLYFTAVDMTAAYKYTHKGELLEFDDLMAAAEQLVPKKNDKVLKVVGSKSHMNEETVAFIDNLKKETDRSIEVESIGSSLKFCLVASGICEIYPRFGPTMEWDTAAGQAICEAAGLQVVDANSHLALQYNKEDLYNPHFIVK</sequence>
<dbReference type="Pfam" id="PF00459">
    <property type="entry name" value="Inositol_P"/>
    <property type="match status" value="1"/>
</dbReference>
<feature type="binding site" evidence="5">
    <location>
        <position position="227"/>
    </location>
    <ligand>
        <name>Mg(2+)</name>
        <dbReference type="ChEBI" id="CHEBI:18420"/>
        <label>1</label>
        <note>catalytic</note>
    </ligand>
</feature>
<dbReference type="GO" id="GO:0000103">
    <property type="term" value="P:sulfate assimilation"/>
    <property type="evidence" value="ECO:0007669"/>
    <property type="project" value="TreeGrafter"/>
</dbReference>
<dbReference type="GO" id="GO:0000287">
    <property type="term" value="F:magnesium ion binding"/>
    <property type="evidence" value="ECO:0007669"/>
    <property type="project" value="UniProtKB-UniRule"/>
</dbReference>
<keyword evidence="3 4" id="KW-0460">Magnesium</keyword>
<dbReference type="SUPFAM" id="SSF56655">
    <property type="entry name" value="Carbohydrate phosphatase"/>
    <property type="match status" value="1"/>
</dbReference>
<comment type="cofactor">
    <cofactor evidence="4 5">
        <name>Mg(2+)</name>
        <dbReference type="ChEBI" id="CHEBI:18420"/>
    </cofactor>
</comment>
<reference evidence="7" key="1">
    <citation type="journal article" date="2017" name="Proc. Natl. Acad. Sci. U.S.A.">
        <title>Simulation of Deepwater Horizon oil plume reveals substrate specialization within a complex community of hydrocarbon-degraders.</title>
        <authorList>
            <person name="Hu P."/>
            <person name="Dubinsky E.A."/>
            <person name="Probst A.J."/>
            <person name="Wang J."/>
            <person name="Sieber C.M.K."/>
            <person name="Tom L.M."/>
            <person name="Gardinali P."/>
            <person name="Banfield J.F."/>
            <person name="Atlas R.M."/>
            <person name="Andersen G.L."/>
        </authorList>
    </citation>
    <scope>NUCLEOTIDE SEQUENCE [LARGE SCALE GENOMIC DNA]</scope>
</reference>
<comment type="similarity">
    <text evidence="4">Belongs to the inositol monophosphatase superfamily. CysQ family.</text>
</comment>
<feature type="binding site" evidence="4">
    <location>
        <position position="227"/>
    </location>
    <ligand>
        <name>substrate</name>
    </ligand>
</feature>
<dbReference type="Gene3D" id="3.40.190.80">
    <property type="match status" value="1"/>
</dbReference>
<proteinExistence type="inferred from homology"/>
<dbReference type="AlphaFoldDB" id="A0A1Z8AN64"/>
<keyword evidence="4" id="KW-0472">Membrane</keyword>
<feature type="binding site" evidence="5">
    <location>
        <position position="66"/>
    </location>
    <ligand>
        <name>Mg(2+)</name>
        <dbReference type="ChEBI" id="CHEBI:18420"/>
        <label>1</label>
        <note>catalytic</note>
    </ligand>
</feature>
<keyword evidence="4" id="KW-0378">Hydrolase</keyword>
<comment type="caution">
    <text evidence="6">The sequence shown here is derived from an EMBL/GenBank/DDBJ whole genome shotgun (WGS) entry which is preliminary data.</text>
</comment>
<dbReference type="HAMAP" id="MF_02095">
    <property type="entry name" value="CysQ"/>
    <property type="match status" value="1"/>
</dbReference>
<dbReference type="InterPro" id="IPR050725">
    <property type="entry name" value="CysQ/Inositol_MonoPase"/>
</dbReference>
<accession>A0A1Z8AN64</accession>
<feature type="binding site" evidence="4">
    <location>
        <position position="88"/>
    </location>
    <ligand>
        <name>Mg(2+)</name>
        <dbReference type="ChEBI" id="CHEBI:18420"/>
        <label>1</label>
    </ligand>
</feature>
<organism evidence="6 7">
    <name type="scientific">Nonlabens dokdonensis</name>
    <dbReference type="NCBI Taxonomy" id="328515"/>
    <lineage>
        <taxon>Bacteria</taxon>
        <taxon>Pseudomonadati</taxon>
        <taxon>Bacteroidota</taxon>
        <taxon>Flavobacteriia</taxon>
        <taxon>Flavobacteriales</taxon>
        <taxon>Flavobacteriaceae</taxon>
        <taxon>Nonlabens</taxon>
    </lineage>
</organism>
<dbReference type="InterPro" id="IPR020583">
    <property type="entry name" value="Inositol_monoP_metal-BS"/>
</dbReference>
<dbReference type="EMBL" id="MAAX01000174">
    <property type="protein sequence ID" value="OUS11747.1"/>
    <property type="molecule type" value="Genomic_DNA"/>
</dbReference>
<dbReference type="PANTHER" id="PTHR43028">
    <property type="entry name" value="3'(2'),5'-BISPHOSPHATE NUCLEOTIDASE 1"/>
    <property type="match status" value="1"/>
</dbReference>
<feature type="binding site" evidence="4">
    <location>
        <position position="86"/>
    </location>
    <ligand>
        <name>Mg(2+)</name>
        <dbReference type="ChEBI" id="CHEBI:18420"/>
        <label>2</label>
    </ligand>
</feature>
<dbReference type="NCBIfam" id="TIGR01331">
    <property type="entry name" value="bisphos_cysQ"/>
    <property type="match status" value="1"/>
</dbReference>
<feature type="binding site" evidence="5">
    <location>
        <position position="88"/>
    </location>
    <ligand>
        <name>Mg(2+)</name>
        <dbReference type="ChEBI" id="CHEBI:18420"/>
        <label>1</label>
        <note>catalytic</note>
    </ligand>
</feature>